<name>A0ABV8TTK3_9ACTN</name>
<dbReference type="RefSeq" id="WP_380617828.1">
    <property type="nucleotide sequence ID" value="NZ_JBHSDK010000002.1"/>
</dbReference>
<organism evidence="1 2">
    <name type="scientific">Salininema proteolyticum</name>
    <dbReference type="NCBI Taxonomy" id="1607685"/>
    <lineage>
        <taxon>Bacteria</taxon>
        <taxon>Bacillati</taxon>
        <taxon>Actinomycetota</taxon>
        <taxon>Actinomycetes</taxon>
        <taxon>Glycomycetales</taxon>
        <taxon>Glycomycetaceae</taxon>
        <taxon>Salininema</taxon>
    </lineage>
</organism>
<evidence type="ECO:0000313" key="2">
    <source>
        <dbReference type="Proteomes" id="UP001595823"/>
    </source>
</evidence>
<reference evidence="2" key="1">
    <citation type="journal article" date="2019" name="Int. J. Syst. Evol. Microbiol.">
        <title>The Global Catalogue of Microorganisms (GCM) 10K type strain sequencing project: providing services to taxonomists for standard genome sequencing and annotation.</title>
        <authorList>
            <consortium name="The Broad Institute Genomics Platform"/>
            <consortium name="The Broad Institute Genome Sequencing Center for Infectious Disease"/>
            <person name="Wu L."/>
            <person name="Ma J."/>
        </authorList>
    </citation>
    <scope>NUCLEOTIDE SEQUENCE [LARGE SCALE GENOMIC DNA]</scope>
    <source>
        <strain evidence="2">IBRC-M 10908</strain>
    </source>
</reference>
<gene>
    <name evidence="1" type="ORF">ACFPET_02655</name>
</gene>
<dbReference type="EMBL" id="JBHSDK010000002">
    <property type="protein sequence ID" value="MFC4334094.1"/>
    <property type="molecule type" value="Genomic_DNA"/>
</dbReference>
<evidence type="ECO:0000313" key="1">
    <source>
        <dbReference type="EMBL" id="MFC4334094.1"/>
    </source>
</evidence>
<accession>A0ABV8TTK3</accession>
<comment type="caution">
    <text evidence="1">The sequence shown here is derived from an EMBL/GenBank/DDBJ whole genome shotgun (WGS) entry which is preliminary data.</text>
</comment>
<sequence length="57" mass="6007">MNPTPSCTTPDICGQIGNCGTCLLAVYDDLAGQRDRAEALIQLAAQTGPTPESQERN</sequence>
<dbReference type="Proteomes" id="UP001595823">
    <property type="component" value="Unassembled WGS sequence"/>
</dbReference>
<proteinExistence type="predicted"/>
<protein>
    <submittedName>
        <fullName evidence="1">Uncharacterized protein</fullName>
    </submittedName>
</protein>
<keyword evidence="2" id="KW-1185">Reference proteome</keyword>